<protein>
    <submittedName>
        <fullName evidence="1">Uncharacterized protein</fullName>
    </submittedName>
</protein>
<evidence type="ECO:0000313" key="1">
    <source>
        <dbReference type="EMBL" id="CAE7759573.1"/>
    </source>
</evidence>
<evidence type="ECO:0000313" key="2">
    <source>
        <dbReference type="Proteomes" id="UP000601435"/>
    </source>
</evidence>
<dbReference type="EMBL" id="CAJNJA010039746">
    <property type="protein sequence ID" value="CAE7759573.1"/>
    <property type="molecule type" value="Genomic_DNA"/>
</dbReference>
<organism evidence="1 2">
    <name type="scientific">Symbiodinium necroappetens</name>
    <dbReference type="NCBI Taxonomy" id="1628268"/>
    <lineage>
        <taxon>Eukaryota</taxon>
        <taxon>Sar</taxon>
        <taxon>Alveolata</taxon>
        <taxon>Dinophyceae</taxon>
        <taxon>Suessiales</taxon>
        <taxon>Symbiodiniaceae</taxon>
        <taxon>Symbiodinium</taxon>
    </lineage>
</organism>
<dbReference type="OrthoDB" id="439691at2759"/>
<keyword evidence="2" id="KW-1185">Reference proteome</keyword>
<comment type="caution">
    <text evidence="1">The sequence shown here is derived from an EMBL/GenBank/DDBJ whole genome shotgun (WGS) entry which is preliminary data.</text>
</comment>
<sequence>MGWIPAFRTRKEIWQSARPQASANTLQAPGLPEQKELQPEVLSSLALQRLRELPAQEPANGLRGLAAALAFDVLQADVAEALRPRSSTLQARAVLEVLTGVDTVSGRLLWKEPSAAAREATSEPTAQGLSNAVQSSATVRWQGTATLASTRCRAQPLLPLLSPQATANTRQGSFFSSCVHVVALMQALVTIRREVARFRAQERGAWLGGLGLQGTGEALPEFLGQEAAGRPLDVQSRSMLLEAALASAGRLRAPTSQGDGGPLQFQRRSAGGAGAVLTLLENGGE</sequence>
<dbReference type="Proteomes" id="UP000601435">
    <property type="component" value="Unassembled WGS sequence"/>
</dbReference>
<reference evidence="1" key="1">
    <citation type="submission" date="2021-02" db="EMBL/GenBank/DDBJ databases">
        <authorList>
            <person name="Dougan E. K."/>
            <person name="Rhodes N."/>
            <person name="Thang M."/>
            <person name="Chan C."/>
        </authorList>
    </citation>
    <scope>NUCLEOTIDE SEQUENCE</scope>
</reference>
<gene>
    <name evidence="1" type="ORF">SNEC2469_LOCUS22087</name>
</gene>
<accession>A0A812Y1W3</accession>
<dbReference type="AlphaFoldDB" id="A0A812Y1W3"/>
<proteinExistence type="predicted"/>
<name>A0A812Y1W3_9DINO</name>